<sequence length="37" mass="4389">GVWLMGMYEVWKIDHSKVVLHKWMKDSTVIGVRRMDG</sequence>
<feature type="non-terminal residue" evidence="1">
    <location>
        <position position="1"/>
    </location>
</feature>
<dbReference type="AlphaFoldDB" id="A0A199VF60"/>
<evidence type="ECO:0000313" key="2">
    <source>
        <dbReference type="Proteomes" id="UP000092600"/>
    </source>
</evidence>
<name>A0A199VF60_ANACO</name>
<dbReference type="Proteomes" id="UP000092600">
    <property type="component" value="Unassembled WGS sequence"/>
</dbReference>
<evidence type="ECO:0000313" key="1">
    <source>
        <dbReference type="EMBL" id="OAY75658.1"/>
    </source>
</evidence>
<reference evidence="1 2" key="1">
    <citation type="journal article" date="2016" name="DNA Res.">
        <title>The draft genome of MD-2 pineapple using hybrid error correction of long reads.</title>
        <authorList>
            <person name="Redwan R.M."/>
            <person name="Saidin A."/>
            <person name="Kumar S.V."/>
        </authorList>
    </citation>
    <scope>NUCLEOTIDE SEQUENCE [LARGE SCALE GENOMIC DNA]</scope>
    <source>
        <strain evidence="2">cv. MD2</strain>
        <tissue evidence="1">Leaf</tissue>
    </source>
</reference>
<proteinExistence type="predicted"/>
<organism evidence="1 2">
    <name type="scientific">Ananas comosus</name>
    <name type="common">Pineapple</name>
    <name type="synonym">Ananas ananas</name>
    <dbReference type="NCBI Taxonomy" id="4615"/>
    <lineage>
        <taxon>Eukaryota</taxon>
        <taxon>Viridiplantae</taxon>
        <taxon>Streptophyta</taxon>
        <taxon>Embryophyta</taxon>
        <taxon>Tracheophyta</taxon>
        <taxon>Spermatophyta</taxon>
        <taxon>Magnoliopsida</taxon>
        <taxon>Liliopsida</taxon>
        <taxon>Poales</taxon>
        <taxon>Bromeliaceae</taxon>
        <taxon>Bromelioideae</taxon>
        <taxon>Ananas</taxon>
    </lineage>
</organism>
<accession>A0A199VF60</accession>
<comment type="caution">
    <text evidence="1">The sequence shown here is derived from an EMBL/GenBank/DDBJ whole genome shotgun (WGS) entry which is preliminary data.</text>
</comment>
<dbReference type="EMBL" id="LSRQ01002043">
    <property type="protein sequence ID" value="OAY75658.1"/>
    <property type="molecule type" value="Genomic_DNA"/>
</dbReference>
<gene>
    <name evidence="1" type="ORF">ACMD2_11298</name>
</gene>
<protein>
    <submittedName>
        <fullName evidence="1">Uncharacterized protein</fullName>
    </submittedName>
</protein>